<dbReference type="Proteomes" id="UP000295215">
    <property type="component" value="Unassembled WGS sequence"/>
</dbReference>
<comment type="caution">
    <text evidence="9">The sequence shown here is derived from an EMBL/GenBank/DDBJ whole genome shotgun (WGS) entry which is preliminary data.</text>
</comment>
<evidence type="ECO:0000256" key="6">
    <source>
        <dbReference type="ARBA" id="ARBA00023170"/>
    </source>
</evidence>
<name>A0A4R7EWK4_9FLAO</name>
<protein>
    <submittedName>
        <fullName evidence="9">Cleaved adhesin domain-containing protein</fullName>
    </submittedName>
</protein>
<accession>A0A4R7EWK4</accession>
<proteinExistence type="predicted"/>
<evidence type="ECO:0000256" key="4">
    <source>
        <dbReference type="ARBA" id="ARBA00023136"/>
    </source>
</evidence>
<evidence type="ECO:0000256" key="3">
    <source>
        <dbReference type="ARBA" id="ARBA00022989"/>
    </source>
</evidence>
<dbReference type="Pfam" id="PF07675">
    <property type="entry name" value="Cleaved_Adhesin"/>
    <property type="match status" value="3"/>
</dbReference>
<keyword evidence="2" id="KW-0812">Transmembrane</keyword>
<dbReference type="GO" id="GO:0004896">
    <property type="term" value="F:cytokine receptor activity"/>
    <property type="evidence" value="ECO:0007669"/>
    <property type="project" value="TreeGrafter"/>
</dbReference>
<dbReference type="InterPro" id="IPR036116">
    <property type="entry name" value="FN3_sf"/>
</dbReference>
<gene>
    <name evidence="9" type="ORF">C8P70_1291</name>
</gene>
<organism evidence="9 10">
    <name type="scientific">Myroides indicus</name>
    <dbReference type="NCBI Taxonomy" id="1323422"/>
    <lineage>
        <taxon>Bacteria</taxon>
        <taxon>Pseudomonadati</taxon>
        <taxon>Bacteroidota</taxon>
        <taxon>Flavobacteriia</taxon>
        <taxon>Flavobacteriales</taxon>
        <taxon>Flavobacteriaceae</taxon>
        <taxon>Myroides</taxon>
    </lineage>
</organism>
<evidence type="ECO:0000256" key="2">
    <source>
        <dbReference type="ARBA" id="ARBA00022692"/>
    </source>
</evidence>
<comment type="subcellular location">
    <subcellularLocation>
        <location evidence="1">Membrane</location>
        <topology evidence="1">Single-pass type I membrane protein</topology>
    </subcellularLocation>
</comment>
<dbReference type="InterPro" id="IPR003961">
    <property type="entry name" value="FN3_dom"/>
</dbReference>
<keyword evidence="6" id="KW-0675">Receptor</keyword>
<dbReference type="EMBL" id="SOAG01000029">
    <property type="protein sequence ID" value="TDS52968.1"/>
    <property type="molecule type" value="Genomic_DNA"/>
</dbReference>
<keyword evidence="5" id="KW-1015">Disulfide bond</keyword>
<dbReference type="InterPro" id="IPR013783">
    <property type="entry name" value="Ig-like_fold"/>
</dbReference>
<dbReference type="InterPro" id="IPR049804">
    <property type="entry name" value="Choice_anch_L"/>
</dbReference>
<keyword evidence="3" id="KW-1133">Transmembrane helix</keyword>
<evidence type="ECO:0000259" key="8">
    <source>
        <dbReference type="PROSITE" id="PS50853"/>
    </source>
</evidence>
<keyword evidence="10" id="KW-1185">Reference proteome</keyword>
<dbReference type="Gene3D" id="2.60.40.10">
    <property type="entry name" value="Immunoglobulins"/>
    <property type="match status" value="5"/>
</dbReference>
<dbReference type="CDD" id="cd00063">
    <property type="entry name" value="FN3"/>
    <property type="match status" value="3"/>
</dbReference>
<dbReference type="SMART" id="SM00060">
    <property type="entry name" value="FN3"/>
    <property type="match status" value="5"/>
</dbReference>
<evidence type="ECO:0000256" key="1">
    <source>
        <dbReference type="ARBA" id="ARBA00004479"/>
    </source>
</evidence>
<dbReference type="OrthoDB" id="1488818at2"/>
<dbReference type="PANTHER" id="PTHR23037">
    <property type="entry name" value="CYTOKINE RECEPTOR"/>
    <property type="match status" value="1"/>
</dbReference>
<dbReference type="InterPro" id="IPR011628">
    <property type="entry name" value="Cleaved_adhesin"/>
</dbReference>
<feature type="non-terminal residue" evidence="9">
    <location>
        <position position="1767"/>
    </location>
</feature>
<feature type="domain" description="Fibronectin type-III" evidence="8">
    <location>
        <begin position="58"/>
        <end position="152"/>
    </location>
</feature>
<dbReference type="RefSeq" id="WP_133713452.1">
    <property type="nucleotide sequence ID" value="NZ_SOAG01000029.1"/>
</dbReference>
<dbReference type="GO" id="GO:0009897">
    <property type="term" value="C:external side of plasma membrane"/>
    <property type="evidence" value="ECO:0007669"/>
    <property type="project" value="TreeGrafter"/>
</dbReference>
<feature type="domain" description="Fibronectin type-III" evidence="8">
    <location>
        <begin position="1147"/>
        <end position="1241"/>
    </location>
</feature>
<dbReference type="Gene3D" id="2.60.120.200">
    <property type="match status" value="3"/>
</dbReference>
<sequence length="1767" mass="199150">MNKKTIYVILVFFLLTVTFGFSNWINKDQFSFKENDVITEEKLFKTEQKTQSTFACASPSDQGVKNLKSDEATIYWDDDSGTAWEYIIQLPTAPYPTGSGTPTTVKEVTITQDSNGNNLQPNTTYEFYVRTDCGTDGQSSWLGPFEFKTICGSFVPFFQEDFDSSSATFNCWSIIDNNNDGTSIKLVGGVTSWLYQGDRSLRFQGIGGVQHDEWLISPSFKLDNREIYQLSYYYHTDNSITSFEVLLSSNGTNINNFTNVLQPNTIHMVGSYQKKTLYIQNIEGEINIAWHITSNETTTSTLFLDFVTIEKINCIGPDEEIIISDISTNDVTVEWNDTVNANWEYYVQIEGGGTPIGTGLPTTSNKVDIISDQSGTTLQPDTEYEIYIRSSCGKGLYSRWIGPIVFKTACPIQPLPFWEGFNTTSTTKECWRIIDNNKDVLMRVPVIYNKWSLLEKDVMGRVPNPRTYEGDSAMNFQGLDTYQLPHDDWLISPTFQLDDSKFYRLKYFYRVANRLIDHNKVDYRVLLSSDGREIKSFTIVLDSKKEENNHKWKEENLIIGGIGGDINIAWHINTNKAESQLLIDNVFLEEISGCPEPHKLGYNTEDKGKVKIYWEDSFGSDWEYIVQKSEGNTPLPTTKGTETKSDKAYVDKDVNGDNLEPNTEYEFYVRTDCGNGEYSVWSGPYLFKTDCKVYNTPFWEGFNLESVTINCWTIIDENNDMYLFSNKWNSISTITHYEGSRSMGFTGEQYNDSLLPHNDWLISPTIKFELGKTYRLKYHYRSHPVSLYAYDFEVLLSNSGIDYTNKFTTVVTPKKQYDPTQDWTEEYTFISGISGNTNIAWHVISKTNDTSLYIDNVFIEEVTGCREPLPSTMGVKDEENNKVTIFWDDEFGATAWEYYVQEVGEPTPTGSGTATKNKENTVSKDENGKILESNKDYEFYVRTNCGDGEFSIWQGPFHFQMFCGIVKPFFWEGFNKNSETSICWINSDGDGMVSGVHKSDLLNISLSTSGPFEGDANEYLTNVTEFLLGEVPENKSKLISPLIQLDGGTYMLSYNYIAPDNLFSLPIETFVEMSISGIDNQGKVIEQKLIDEKIYSTNSWQEEVLIISGISGKINLEWGVRSSDITMGLYALSIDNFIIEEINTCPRPHNLTVSNRTSTSFDVEWDQYGDNKEWEVIVVEYGEDETYTPAQTLIVNGKPKISITGLNEGKVYTIYIRVKCGEDNSKSDWSTPFNTGTTVGASNDCSGAINIPVNDSLECTEYISTTLLGATLSSSSIPRCASDLKNDIWLEFTAKYESHVFRLEGLDTSLSLEGAIYISPCNLINAIPLECFQISSLENGKLFTGLIPGQNYYIRLGTSEKISDTLLAESILEICITPSPYLEINLNNEKHTAEELLKNILIKSNCDIISNVRYQAGDGKSSINSLAYFNSGISDFPFEEGIVLATHNFNYIAGPYQKNIDKERIPFSNGDTDLNILTDNVGGVGSLSSKAEAVLEFDFIPIKDSLQFEYLFASDTFSLYCNDVCNPVGAIFTIWLKDLKAEKSENIAIVPGTKDPIINSTIRDQKKSNTYCESTNSEYFWKNFAYGTDNPLNAPVNYAGMTIPMKSEKTSVIPGRKYRIKLAVADYCFDNNDASAVFLNGGSFNTGSITLGSDLLIETNNALCYNQTKIINSQTDISDLIEKQYEWYKNGVLISGASTADLEVSEAGEYMVVMKLTELNCEFSDTILVEVYPPISEVVQQPEAIQVCHSSLQDIVVNLKQAEKSMF</sequence>
<dbReference type="Pfam" id="PF00041">
    <property type="entry name" value="fn3"/>
    <property type="match status" value="1"/>
</dbReference>
<dbReference type="SUPFAM" id="SSF49265">
    <property type="entry name" value="Fibronectin type III"/>
    <property type="match status" value="3"/>
</dbReference>
<dbReference type="NCBIfam" id="NF038133">
    <property type="entry name" value="choice_anch_L"/>
    <property type="match status" value="1"/>
</dbReference>
<dbReference type="PANTHER" id="PTHR23037:SF22">
    <property type="entry name" value="CYTOKINE RECEPTOR COMMON SUBUNIT BETA"/>
    <property type="match status" value="1"/>
</dbReference>
<evidence type="ECO:0000256" key="5">
    <source>
        <dbReference type="ARBA" id="ARBA00023157"/>
    </source>
</evidence>
<dbReference type="PROSITE" id="PS50853">
    <property type="entry name" value="FN3"/>
    <property type="match status" value="3"/>
</dbReference>
<feature type="domain" description="Fibronectin type-III" evidence="8">
    <location>
        <begin position="596"/>
        <end position="692"/>
    </location>
</feature>
<evidence type="ECO:0000256" key="7">
    <source>
        <dbReference type="ARBA" id="ARBA00023180"/>
    </source>
</evidence>
<dbReference type="NCBIfam" id="NF038128">
    <property type="entry name" value="choice_anch_J"/>
    <property type="match status" value="3"/>
</dbReference>
<reference evidence="9 10" key="1">
    <citation type="submission" date="2019-03" db="EMBL/GenBank/DDBJ databases">
        <title>Genomic Encyclopedia of Archaeal and Bacterial Type Strains, Phase II (KMG-II): from individual species to whole genera.</title>
        <authorList>
            <person name="Goeker M."/>
        </authorList>
    </citation>
    <scope>NUCLEOTIDE SEQUENCE [LARGE SCALE GENOMIC DNA]</scope>
    <source>
        <strain evidence="9 10">DSM 28213</strain>
    </source>
</reference>
<evidence type="ECO:0000313" key="9">
    <source>
        <dbReference type="EMBL" id="TDS52968.1"/>
    </source>
</evidence>
<keyword evidence="4" id="KW-0472">Membrane</keyword>
<keyword evidence="7" id="KW-0325">Glycoprotein</keyword>
<evidence type="ECO:0000313" key="10">
    <source>
        <dbReference type="Proteomes" id="UP000295215"/>
    </source>
</evidence>